<name>A0A9P7Y5T1_9FUNG</name>
<dbReference type="EMBL" id="JAHRHY010000001">
    <property type="protein sequence ID" value="KAG9073341.1"/>
    <property type="molecule type" value="Genomic_DNA"/>
</dbReference>
<dbReference type="AlphaFoldDB" id="A0A9P7Y5T1"/>
<protein>
    <submittedName>
        <fullName evidence="1">Uncharacterized protein</fullName>
    </submittedName>
</protein>
<gene>
    <name evidence="1" type="ORF">KI688_001133</name>
</gene>
<dbReference type="OrthoDB" id="4017527at2759"/>
<proteinExistence type="predicted"/>
<accession>A0A9P7Y5T1</accession>
<sequence length="278" mass="31390">MAQPVSLAHKSLPHSHYPLLAGLSTRMAQINTYVNGKLVPYETIRLWEAKRLAHVTNFVYRQLGMQQPLGAQTMDEKKRSLAELKIEVGEDNVRKMLGFSLGLSQLVMKIASFLSFGRRKYSVVEVAISGVDLEPSAFLDKLNHIMLNDGVEYSKMRLMACPDHYLIVKTGGATQEVIETTGGSPFPTQFYICYGDSTGLRSQMDPTYDVQLFGVARTKSGTLIGGVRHQIRKESDGLRLKLLVEFPALILDWMVRQHQAHLMCEFNNWIRDVLNMRS</sequence>
<evidence type="ECO:0000313" key="2">
    <source>
        <dbReference type="Proteomes" id="UP000707451"/>
    </source>
</evidence>
<dbReference type="Proteomes" id="UP000707451">
    <property type="component" value="Unassembled WGS sequence"/>
</dbReference>
<organism evidence="1 2">
    <name type="scientific">Linnemannia hyalina</name>
    <dbReference type="NCBI Taxonomy" id="64524"/>
    <lineage>
        <taxon>Eukaryota</taxon>
        <taxon>Fungi</taxon>
        <taxon>Fungi incertae sedis</taxon>
        <taxon>Mucoromycota</taxon>
        <taxon>Mortierellomycotina</taxon>
        <taxon>Mortierellomycetes</taxon>
        <taxon>Mortierellales</taxon>
        <taxon>Mortierellaceae</taxon>
        <taxon>Linnemannia</taxon>
    </lineage>
</organism>
<keyword evidence="2" id="KW-1185">Reference proteome</keyword>
<reference evidence="1" key="1">
    <citation type="submission" date="2021-06" db="EMBL/GenBank/DDBJ databases">
        <title>Genome Sequence of Mortierella hyaline Strain SCG-10, a Cold-Adapted, Nitrate-Reducing Fungus Isolated from Soil in Minnesota, USA.</title>
        <authorList>
            <person name="Aldossari N."/>
        </authorList>
    </citation>
    <scope>NUCLEOTIDE SEQUENCE</scope>
    <source>
        <strain evidence="1">SCG-10</strain>
    </source>
</reference>
<comment type="caution">
    <text evidence="1">The sequence shown here is derived from an EMBL/GenBank/DDBJ whole genome shotgun (WGS) entry which is preliminary data.</text>
</comment>
<evidence type="ECO:0000313" key="1">
    <source>
        <dbReference type="EMBL" id="KAG9073341.1"/>
    </source>
</evidence>